<evidence type="ECO:0000313" key="1">
    <source>
        <dbReference type="EMBL" id="MED6127368.1"/>
    </source>
</evidence>
<reference evidence="1 2" key="1">
    <citation type="journal article" date="2023" name="Plants (Basel)">
        <title>Bridging the Gap: Combining Genomics and Transcriptomics Approaches to Understand Stylosanthes scabra, an Orphan Legume from the Brazilian Caatinga.</title>
        <authorList>
            <person name="Ferreira-Neto J.R.C."/>
            <person name="da Silva M.D."/>
            <person name="Binneck E."/>
            <person name="de Melo N.F."/>
            <person name="da Silva R.H."/>
            <person name="de Melo A.L.T.M."/>
            <person name="Pandolfi V."/>
            <person name="Bustamante F.O."/>
            <person name="Brasileiro-Vidal A.C."/>
            <person name="Benko-Iseppon A.M."/>
        </authorList>
    </citation>
    <scope>NUCLEOTIDE SEQUENCE [LARGE SCALE GENOMIC DNA]</scope>
    <source>
        <tissue evidence="1">Leaves</tissue>
    </source>
</reference>
<accession>A0ABU6RUD2</accession>
<organism evidence="1 2">
    <name type="scientific">Stylosanthes scabra</name>
    <dbReference type="NCBI Taxonomy" id="79078"/>
    <lineage>
        <taxon>Eukaryota</taxon>
        <taxon>Viridiplantae</taxon>
        <taxon>Streptophyta</taxon>
        <taxon>Embryophyta</taxon>
        <taxon>Tracheophyta</taxon>
        <taxon>Spermatophyta</taxon>
        <taxon>Magnoliopsida</taxon>
        <taxon>eudicotyledons</taxon>
        <taxon>Gunneridae</taxon>
        <taxon>Pentapetalae</taxon>
        <taxon>rosids</taxon>
        <taxon>fabids</taxon>
        <taxon>Fabales</taxon>
        <taxon>Fabaceae</taxon>
        <taxon>Papilionoideae</taxon>
        <taxon>50 kb inversion clade</taxon>
        <taxon>dalbergioids sensu lato</taxon>
        <taxon>Dalbergieae</taxon>
        <taxon>Pterocarpus clade</taxon>
        <taxon>Stylosanthes</taxon>
    </lineage>
</organism>
<protein>
    <submittedName>
        <fullName evidence="1">Uncharacterized protein</fullName>
    </submittedName>
</protein>
<evidence type="ECO:0000313" key="2">
    <source>
        <dbReference type="Proteomes" id="UP001341840"/>
    </source>
</evidence>
<name>A0ABU6RUD2_9FABA</name>
<dbReference type="Proteomes" id="UP001341840">
    <property type="component" value="Unassembled WGS sequence"/>
</dbReference>
<dbReference type="EMBL" id="JASCZI010031753">
    <property type="protein sequence ID" value="MED6127368.1"/>
    <property type="molecule type" value="Genomic_DNA"/>
</dbReference>
<sequence length="188" mass="21241">MTLEGRELVGKILETSRYHDVGNLRMVEWFHEACTGNAIPPFAFLLGRRKLCDIYLAKKGSRIIGCKIHAIIRKEVTELLLMSTSLFQFRTTVRPDTSEFIPKLGLDIIPIADLLQRSEDSDFLVGICLLGMLNNQFCCCNLLNLRFIEGKYVCKMLCLLPNLISILTFLKLHLLGKGFNGILAYGLC</sequence>
<keyword evidence="2" id="KW-1185">Reference proteome</keyword>
<proteinExistence type="predicted"/>
<gene>
    <name evidence="1" type="ORF">PIB30_087498</name>
</gene>
<comment type="caution">
    <text evidence="1">The sequence shown here is derived from an EMBL/GenBank/DDBJ whole genome shotgun (WGS) entry which is preliminary data.</text>
</comment>